<keyword evidence="3" id="KW-1185">Reference proteome</keyword>
<evidence type="ECO:0000256" key="1">
    <source>
        <dbReference type="SAM" id="MobiDB-lite"/>
    </source>
</evidence>
<accession>A0A423SHG2</accession>
<reference evidence="2 3" key="2">
    <citation type="submission" date="2019-01" db="EMBL/GenBank/DDBJ databases">
        <title>The decoding of complex shrimp genome reveals the adaptation for benthos swimmer, frequently molting mechanism and breeding impact on genome.</title>
        <authorList>
            <person name="Sun Y."/>
            <person name="Gao Y."/>
            <person name="Yu Y."/>
        </authorList>
    </citation>
    <scope>NUCLEOTIDE SEQUENCE [LARGE SCALE GENOMIC DNA]</scope>
    <source>
        <tissue evidence="2">Muscle</tissue>
    </source>
</reference>
<feature type="compositionally biased region" description="Basic residues" evidence="1">
    <location>
        <begin position="264"/>
        <end position="275"/>
    </location>
</feature>
<protein>
    <submittedName>
        <fullName evidence="2">Uncharacterized protein</fullName>
    </submittedName>
</protein>
<reference evidence="2 3" key="1">
    <citation type="submission" date="2018-04" db="EMBL/GenBank/DDBJ databases">
        <authorList>
            <person name="Zhang X."/>
            <person name="Yuan J."/>
            <person name="Li F."/>
            <person name="Xiang J."/>
        </authorList>
    </citation>
    <scope>NUCLEOTIDE SEQUENCE [LARGE SCALE GENOMIC DNA]</scope>
    <source>
        <tissue evidence="2">Muscle</tissue>
    </source>
</reference>
<dbReference type="AlphaFoldDB" id="A0A423SHG2"/>
<feature type="region of interest" description="Disordered" evidence="1">
    <location>
        <begin position="49"/>
        <end position="193"/>
    </location>
</feature>
<evidence type="ECO:0000313" key="3">
    <source>
        <dbReference type="Proteomes" id="UP000283509"/>
    </source>
</evidence>
<dbReference type="PANTHER" id="PTHR48148">
    <property type="entry name" value="KERATINOCYTE PROLINE-RICH PROTEIN"/>
    <property type="match status" value="1"/>
</dbReference>
<organism evidence="2 3">
    <name type="scientific">Penaeus vannamei</name>
    <name type="common">Whiteleg shrimp</name>
    <name type="synonym">Litopenaeus vannamei</name>
    <dbReference type="NCBI Taxonomy" id="6689"/>
    <lineage>
        <taxon>Eukaryota</taxon>
        <taxon>Metazoa</taxon>
        <taxon>Ecdysozoa</taxon>
        <taxon>Arthropoda</taxon>
        <taxon>Crustacea</taxon>
        <taxon>Multicrustacea</taxon>
        <taxon>Malacostraca</taxon>
        <taxon>Eumalacostraca</taxon>
        <taxon>Eucarida</taxon>
        <taxon>Decapoda</taxon>
        <taxon>Dendrobranchiata</taxon>
        <taxon>Penaeoidea</taxon>
        <taxon>Penaeidae</taxon>
        <taxon>Penaeus</taxon>
    </lineage>
</organism>
<dbReference type="PANTHER" id="PTHR48148:SF2">
    <property type="entry name" value="PA14 DOMAIN-CONTAINING PROTEIN"/>
    <property type="match status" value="1"/>
</dbReference>
<feature type="compositionally biased region" description="Low complexity" evidence="1">
    <location>
        <begin position="133"/>
        <end position="150"/>
    </location>
</feature>
<feature type="region of interest" description="Disordered" evidence="1">
    <location>
        <begin position="223"/>
        <end position="322"/>
    </location>
</feature>
<feature type="compositionally biased region" description="Basic and acidic residues" evidence="1">
    <location>
        <begin position="288"/>
        <end position="305"/>
    </location>
</feature>
<feature type="compositionally biased region" description="Basic and acidic residues" evidence="1">
    <location>
        <begin position="50"/>
        <end position="76"/>
    </location>
</feature>
<gene>
    <name evidence="2" type="ORF">C7M84_018494</name>
</gene>
<comment type="caution">
    <text evidence="2">The sequence shown here is derived from an EMBL/GenBank/DDBJ whole genome shotgun (WGS) entry which is preliminary data.</text>
</comment>
<name>A0A423SHG2_PENVA</name>
<dbReference type="EMBL" id="QCYY01003411">
    <property type="protein sequence ID" value="ROT63614.1"/>
    <property type="molecule type" value="Genomic_DNA"/>
</dbReference>
<evidence type="ECO:0000313" key="2">
    <source>
        <dbReference type="EMBL" id="ROT63614.1"/>
    </source>
</evidence>
<dbReference type="Proteomes" id="UP000283509">
    <property type="component" value="Unassembled WGS sequence"/>
</dbReference>
<proteinExistence type="predicted"/>
<sequence>MSCLSSLLRANNLASRNVSSFIARDGIPLFFCPIVYKTQRGGNVSLLAHTRTDRDSGPIRGKAEPNRDKETDEFRINHGLVNPPPSSATCSTNAIKGTRPRSRPRHAPTPAHDTPNARLAHAYDTPRRPPSLTPTTRPQRPSTLTPTTRPNARPRSRPRHAPTPALAHAHDTARRPHAHATTRPNAALARSEPAAAYTSHLSKGCFASGDTYTHKTDVASTCSTNAIKGTRPRSRPRHAPTPAHDTPQRPPSLTPTTRPDARPPRPRHVRKRRPSTSRPRTPNARLAHAHDTPNARLAHAHDTPRRPPTLTPTTRPNAALARSETRGAYTSHLYDPSILPFFILSLPSLRPSSLPAFPSLFPISLFYQFPPHTSPPLLPPSQLSFIKSLPFLRRSSLLSLPSLLSISFHQFPPHLSPSFLPPSSLVLQTADKIIRSFPSLSYPFLSISFFHLFPTPSLPLLLPSFLIALPRNGKYDPSLLYLIPSFPTLFSLPAFPSPSLIYSLPHLLPLLPSFLPPPSLFLITANTTIRFFPSLSYPFLSISFFHQFPTPSLPLLPSFLPSSPIALPPNCKYDPSLLYLIPSFPSFFSLSAFPSLLSISLSHLFPTPSPPPPPPPSSFLPPSLIALPHNCKYDNSILPFFILSLPFHLLLSSISYPISPPPSFLPSSLPPPSLFLLTADANARRQQEGRFELRNRIPSSELGNGRSLVITI</sequence>